<sequence length="213" mass="24344">MNKSNIVITIDRQIGSGGKYLGKRLTENLNFSYYDKEIVRDAAKDLHASIEEIESSDEKQGGILKNVLSYSTGAFGYYPEVEIIRDDKAHKAQANVIIKVANEKSVVIIGRAASYLLRNHPRHISIFLHADLDFRKKRTQQLNNISGDKVLQLLEKTDKQRLKYYKVFTGMDMYNACTYDLTINTSKLGLKKSEAIIMQYLKERFGDELLNSK</sequence>
<dbReference type="EMBL" id="CP086239">
    <property type="protein sequence ID" value="WAG59342.1"/>
    <property type="molecule type" value="Genomic_DNA"/>
</dbReference>
<evidence type="ECO:0000313" key="2">
    <source>
        <dbReference type="Proteomes" id="UP001164733"/>
    </source>
</evidence>
<dbReference type="RefSeq" id="WP_216124996.1">
    <property type="nucleotide sequence ID" value="NZ_CP086239.1"/>
</dbReference>
<protein>
    <submittedName>
        <fullName evidence="1">Cytidylate kinase-like family protein</fullName>
    </submittedName>
</protein>
<gene>
    <name evidence="1" type="ORF">LL038_17080</name>
</gene>
<dbReference type="Proteomes" id="UP001164733">
    <property type="component" value="Chromosome"/>
</dbReference>
<evidence type="ECO:0000313" key="1">
    <source>
        <dbReference type="EMBL" id="WAG59342.1"/>
    </source>
</evidence>
<name>A0AA47EFS1_9CLOT</name>
<reference evidence="1" key="1">
    <citation type="submission" date="2021-11" db="EMBL/GenBank/DDBJ databases">
        <title>Clostridia strains as spoilage organisms.</title>
        <authorList>
            <person name="Wambui J."/>
            <person name="Stevens M.J.A."/>
            <person name="Stephan R."/>
        </authorList>
    </citation>
    <scope>NUCLEOTIDE SEQUENCE</scope>
    <source>
        <strain evidence="1">CF009</strain>
    </source>
</reference>
<organism evidence="1 2">
    <name type="scientific">Clostridium estertheticum</name>
    <dbReference type="NCBI Taxonomy" id="238834"/>
    <lineage>
        <taxon>Bacteria</taxon>
        <taxon>Bacillati</taxon>
        <taxon>Bacillota</taxon>
        <taxon>Clostridia</taxon>
        <taxon>Eubacteriales</taxon>
        <taxon>Clostridiaceae</taxon>
        <taxon>Clostridium</taxon>
    </lineage>
</organism>
<keyword evidence="1" id="KW-0808">Transferase</keyword>
<proteinExistence type="predicted"/>
<keyword evidence="1" id="KW-0418">Kinase</keyword>
<dbReference type="GO" id="GO:0016301">
    <property type="term" value="F:kinase activity"/>
    <property type="evidence" value="ECO:0007669"/>
    <property type="project" value="UniProtKB-KW"/>
</dbReference>
<dbReference type="Pfam" id="PF13189">
    <property type="entry name" value="Cytidylate_kin2"/>
    <property type="match status" value="1"/>
</dbReference>
<accession>A0AA47EFS1</accession>
<dbReference type="AlphaFoldDB" id="A0AA47EFS1"/>